<dbReference type="SUPFAM" id="SSF89796">
    <property type="entry name" value="CoA-transferase family III (CaiB/BaiF)"/>
    <property type="match status" value="1"/>
</dbReference>
<dbReference type="InterPro" id="IPR044855">
    <property type="entry name" value="CoA-Trfase_III_dom3_sf"/>
</dbReference>
<evidence type="ECO:0000313" key="2">
    <source>
        <dbReference type="EMBL" id="SAL85377.1"/>
    </source>
</evidence>
<dbReference type="OrthoDB" id="9058532at2"/>
<dbReference type="PANTHER" id="PTHR48207:SF3">
    <property type="entry name" value="SUCCINATE--HYDROXYMETHYLGLUTARATE COA-TRANSFERASE"/>
    <property type="match status" value="1"/>
</dbReference>
<dbReference type="GO" id="GO:0008410">
    <property type="term" value="F:CoA-transferase activity"/>
    <property type="evidence" value="ECO:0007669"/>
    <property type="project" value="TreeGrafter"/>
</dbReference>
<dbReference type="PANTHER" id="PTHR48207">
    <property type="entry name" value="SUCCINATE--HYDROXYMETHYLGLUTARATE COA-TRANSFERASE"/>
    <property type="match status" value="1"/>
</dbReference>
<name>A0A158KWA3_9BURK</name>
<proteinExistence type="predicted"/>
<keyword evidence="1" id="KW-0808">Transferase</keyword>
<sequence>MNTALSGITVVDLTQGVSGPFATRLLSQMGARVIKIERPGTGDLIRFWDDIVHGMCSGHAWVNPGKESVALDLKSEGGRDILHQLIERADVLIENFVPGTVDAWGLNYEKVKAIKPDVIYCHISGFGQEGPYRDRAALDLIVQGEAGLIMTNGTPEAPSKISVSLCDIAGSMYATIGMLEALFHRERTGRGQDIQVSLLDSVLTWTGYFPYMVWYGNTLPKRVGLHHHTMAPYGPYPCGDGRMVIVAAGGGHVEMWRKFCQAIECPDMVDDERFATNALRLANRNALDERICQAIGSRERTYWLERFHAFGIPAGAMNDLGEALEHPAIKARDLIKEVDSAVGKVKVFDFPPQSSELESVNRLGPPALGEHTARVLAELGIDAATIETLESAGVVQCAGSAKEKSHV</sequence>
<evidence type="ECO:0000313" key="3">
    <source>
        <dbReference type="Proteomes" id="UP000054770"/>
    </source>
</evidence>
<reference evidence="2" key="1">
    <citation type="submission" date="2016-01" db="EMBL/GenBank/DDBJ databases">
        <authorList>
            <person name="Peeters C."/>
        </authorList>
    </citation>
    <scope>NUCLEOTIDE SEQUENCE [LARGE SCALE GENOMIC DNA]</scope>
    <source>
        <strain evidence="2">LMG 22940</strain>
    </source>
</reference>
<dbReference type="AlphaFoldDB" id="A0A158KWA3"/>
<dbReference type="InterPro" id="IPR023606">
    <property type="entry name" value="CoA-Trfase_III_dom_1_sf"/>
</dbReference>
<organism evidence="2 3">
    <name type="scientific">Caballeronia choica</name>
    <dbReference type="NCBI Taxonomy" id="326476"/>
    <lineage>
        <taxon>Bacteria</taxon>
        <taxon>Pseudomonadati</taxon>
        <taxon>Pseudomonadota</taxon>
        <taxon>Betaproteobacteria</taxon>
        <taxon>Burkholderiales</taxon>
        <taxon>Burkholderiaceae</taxon>
        <taxon>Caballeronia</taxon>
    </lineage>
</organism>
<dbReference type="EMBL" id="FCON02000186">
    <property type="protein sequence ID" value="SAL85377.1"/>
    <property type="molecule type" value="Genomic_DNA"/>
</dbReference>
<evidence type="ECO:0000256" key="1">
    <source>
        <dbReference type="ARBA" id="ARBA00022679"/>
    </source>
</evidence>
<accession>A0A158KWA3</accession>
<dbReference type="Gene3D" id="3.40.50.10540">
    <property type="entry name" value="Crotonobetainyl-coa:carnitine coa-transferase, domain 1"/>
    <property type="match status" value="1"/>
</dbReference>
<dbReference type="InterPro" id="IPR050483">
    <property type="entry name" value="CoA-transferase_III_domain"/>
</dbReference>
<dbReference type="Gene3D" id="3.30.1540.10">
    <property type="entry name" value="formyl-coa transferase, domain 3"/>
    <property type="match status" value="1"/>
</dbReference>
<dbReference type="InterPro" id="IPR003673">
    <property type="entry name" value="CoA-Trfase_fam_III"/>
</dbReference>
<dbReference type="RefSeq" id="WP_087649468.1">
    <property type="nucleotide sequence ID" value="NZ_FCON02000186.1"/>
</dbReference>
<gene>
    <name evidence="2" type="ORF">AWB68_07661</name>
</gene>
<dbReference type="Pfam" id="PF02515">
    <property type="entry name" value="CoA_transf_3"/>
    <property type="match status" value="1"/>
</dbReference>
<comment type="caution">
    <text evidence="2">The sequence shown here is derived from an EMBL/GenBank/DDBJ whole genome shotgun (WGS) entry which is preliminary data.</text>
</comment>
<protein>
    <submittedName>
        <fullName evidence="2">L-carnitine dehydratase/bile acid-inducible protein F</fullName>
    </submittedName>
</protein>
<keyword evidence="3" id="KW-1185">Reference proteome</keyword>
<dbReference type="Proteomes" id="UP000054770">
    <property type="component" value="Unassembled WGS sequence"/>
</dbReference>